<gene>
    <name evidence="2" type="ORF">CENDO_05370</name>
</gene>
<dbReference type="RefSeq" id="WP_136141105.1">
    <property type="nucleotide sequence ID" value="NZ_CP039247.1"/>
</dbReference>
<feature type="domain" description="Phosphatidate phosphatase APP1 catalytic" evidence="1">
    <location>
        <begin position="139"/>
        <end position="290"/>
    </location>
</feature>
<dbReference type="PANTHER" id="PTHR28208:SF3">
    <property type="entry name" value="PHOSPHATIDATE PHOSPHATASE APP1"/>
    <property type="match status" value="1"/>
</dbReference>
<dbReference type="InterPro" id="IPR052935">
    <property type="entry name" value="Mg2+_PAP"/>
</dbReference>
<dbReference type="PANTHER" id="PTHR28208">
    <property type="entry name" value="PHOSPHATIDATE PHOSPHATASE APP1"/>
    <property type="match status" value="1"/>
</dbReference>
<name>A0A4V1CEJ8_9CORY</name>
<accession>A0A4V1CEJ8</accession>
<dbReference type="KEGG" id="cee:CENDO_05370"/>
<dbReference type="EMBL" id="CP039247">
    <property type="protein sequence ID" value="QCB28358.1"/>
    <property type="molecule type" value="Genomic_DNA"/>
</dbReference>
<evidence type="ECO:0000313" key="3">
    <source>
        <dbReference type="Proteomes" id="UP000296352"/>
    </source>
</evidence>
<reference evidence="2 3" key="1">
    <citation type="submission" date="2019-04" db="EMBL/GenBank/DDBJ databases">
        <title>Corynebacterium endometrii sp. nov., isolated from the uterus of a cow with endometritis.</title>
        <authorList>
            <person name="Ballas P."/>
            <person name="Ruckert C."/>
            <person name="Wagener K."/>
            <person name="Drillich M."/>
            <person name="Kaempfer P."/>
            <person name="Busse H.-J."/>
            <person name="Ehling-Schulz M."/>
        </authorList>
    </citation>
    <scope>NUCLEOTIDE SEQUENCE [LARGE SCALE GENOMIC DNA]</scope>
    <source>
        <strain evidence="2 3">LMM-1653</strain>
    </source>
</reference>
<dbReference type="OrthoDB" id="9789875at2"/>
<proteinExistence type="predicted"/>
<protein>
    <recommendedName>
        <fullName evidence="1">Phosphatidate phosphatase APP1 catalytic domain-containing protein</fullName>
    </recommendedName>
</protein>
<evidence type="ECO:0000259" key="1">
    <source>
        <dbReference type="Pfam" id="PF09949"/>
    </source>
</evidence>
<dbReference type="InterPro" id="IPR019236">
    <property type="entry name" value="APP1_cat"/>
</dbReference>
<organism evidence="2 3">
    <name type="scientific">Corynebacterium endometrii</name>
    <dbReference type="NCBI Taxonomy" id="2488819"/>
    <lineage>
        <taxon>Bacteria</taxon>
        <taxon>Bacillati</taxon>
        <taxon>Actinomycetota</taxon>
        <taxon>Actinomycetes</taxon>
        <taxon>Mycobacteriales</taxon>
        <taxon>Corynebacteriaceae</taxon>
        <taxon>Corynebacterium</taxon>
    </lineage>
</organism>
<dbReference type="AlphaFoldDB" id="A0A4V1CEJ8"/>
<keyword evidence="3" id="KW-1185">Reference proteome</keyword>
<sequence length="354" mass="39603">MAIADIARKVEKTINTVGVKRSSQKGWVPAVKGYAGYGTSKRAHVLGRVLMEKPESEDREDNWAQRGYRQFFTIQVGGLEVKATVGDATVTGHTNDNGYVDLLVHDHGLEPGWHEVTIYAEGAEPATAEVLIVDDEARIGLISDIDDTTMVTWLPRALIAAYNSWFKRTDKRKPVEGMADFYKELLAEHPNAPTFYLSTGAWNTYDTLTAFMEKHGFPKAPMLLTDWGPTQTKLFRSGAEHKKVQLRNLIIDFPEIQWVLVGDDGQHDPTTYSDLVYEHPNRVAGVAIRNLSAQEHLLAHGTATPLSETDSGARTEVPMIQGEDGHKLLKAYREKPFERVEEDKRTSHDFNCGD</sequence>
<dbReference type="Pfam" id="PF09949">
    <property type="entry name" value="APP1_cat"/>
    <property type="match status" value="1"/>
</dbReference>
<dbReference type="GO" id="GO:0008195">
    <property type="term" value="F:phosphatidate phosphatase activity"/>
    <property type="evidence" value="ECO:0007669"/>
    <property type="project" value="InterPro"/>
</dbReference>
<evidence type="ECO:0000313" key="2">
    <source>
        <dbReference type="EMBL" id="QCB28358.1"/>
    </source>
</evidence>
<dbReference type="Proteomes" id="UP000296352">
    <property type="component" value="Chromosome"/>
</dbReference>